<dbReference type="InterPro" id="IPR036514">
    <property type="entry name" value="SGNH_hydro_sf"/>
</dbReference>
<dbReference type="CDD" id="cd02440">
    <property type="entry name" value="AdoMet_MTases"/>
    <property type="match status" value="1"/>
</dbReference>
<dbReference type="PROSITE" id="PS00092">
    <property type="entry name" value="N6_MTASE"/>
    <property type="match status" value="1"/>
</dbReference>
<dbReference type="GO" id="GO:0016788">
    <property type="term" value="F:hydrolase activity, acting on ester bonds"/>
    <property type="evidence" value="ECO:0007669"/>
    <property type="project" value="UniProtKB-ARBA"/>
</dbReference>
<dbReference type="InterPro" id="IPR011990">
    <property type="entry name" value="TPR-like_helical_dom_sf"/>
</dbReference>
<dbReference type="GO" id="GO:0003676">
    <property type="term" value="F:nucleic acid binding"/>
    <property type="evidence" value="ECO:0007669"/>
    <property type="project" value="InterPro"/>
</dbReference>
<evidence type="ECO:0000256" key="1">
    <source>
        <dbReference type="ARBA" id="ARBA00022603"/>
    </source>
</evidence>
<proteinExistence type="predicted"/>
<sequence>MRMNAPALGAKRWTPRQKCWLFRLLAVLIGLMPALFLEVSLRAIGWDPAVPLSDPFVGFQSERPLFVPSDDARRLVTAPDRLEYFRPESFANPKPANEFRIVCLGGSTVQGRPYAIETSFSTWLELSLRAADPDQQWEVINCGGVSYASYRLVPVLEEMLRYEPDLVILYTGHNEFLEDRSYSAYKQQPEWIAHAYGGLAQLRSINFLHQLVSNNAPSSHQPAEKDVLSTEVDALLDYRGGLEDYHRDPEWKRSIINHFEFNLRRMTRLAAAAKVPMVLVDPPVNMQGCPPFKVADTAGLSAEELAQCHRLVNDAIAMIQTDRTKSINLLDQAVAVNNQNAGLHYQLGMLLHQEQRFAEAKIHLQAANDEDICPLRILKPMNQIIRASANDSRCPLLEARQRFSELSKGGIPGDNLFLDHVHPTIVGHQILAGDITDKLVEQNVVTPRPGWEKQRDKLYKLHLNSLDLVYFEKGKQRLEGLRRWSQGRAKKQRVPTSNLNQEALQPGDNASASQTRPALKRWHTHADVPRRIAQFDSVFWDAQDTDTLRPMLRDELNGGSKRVLEIGTGTGWLTLFCLDAGADSAVATDINPAAVANARFNAAQFGMSKALEVRLVPTNAPSAFSVIGADERFDLIVSNPPWEDAVPKEPSEHALYDPNFQLLDSLLKGLRQHLNPGGKALLAYGSTEGIELLQQIAPKYQLKTFVRDDRDLQELPAVFLPAVVIEVVPDD</sequence>
<dbReference type="Gene3D" id="3.40.50.1110">
    <property type="entry name" value="SGNH hydrolase"/>
    <property type="match status" value="1"/>
</dbReference>
<feature type="domain" description="Methyltransferase small" evidence="4">
    <location>
        <begin position="556"/>
        <end position="681"/>
    </location>
</feature>
<reference evidence="5 6" key="1">
    <citation type="submission" date="2019-02" db="EMBL/GenBank/DDBJ databases">
        <title>Deep-cultivation of Planctomycetes and their phenomic and genomic characterization uncovers novel biology.</title>
        <authorList>
            <person name="Wiegand S."/>
            <person name="Jogler M."/>
            <person name="Boedeker C."/>
            <person name="Pinto D."/>
            <person name="Vollmers J."/>
            <person name="Rivas-Marin E."/>
            <person name="Kohn T."/>
            <person name="Peeters S.H."/>
            <person name="Heuer A."/>
            <person name="Rast P."/>
            <person name="Oberbeckmann S."/>
            <person name="Bunk B."/>
            <person name="Jeske O."/>
            <person name="Meyerdierks A."/>
            <person name="Storesund J.E."/>
            <person name="Kallscheuer N."/>
            <person name="Luecker S."/>
            <person name="Lage O.M."/>
            <person name="Pohl T."/>
            <person name="Merkel B.J."/>
            <person name="Hornburger P."/>
            <person name="Mueller R.-W."/>
            <person name="Bruemmer F."/>
            <person name="Labrenz M."/>
            <person name="Spormann A.M."/>
            <person name="Op Den Camp H."/>
            <person name="Overmann J."/>
            <person name="Amann R."/>
            <person name="Jetten M.S.M."/>
            <person name="Mascher T."/>
            <person name="Medema M.H."/>
            <person name="Devos D.P."/>
            <person name="Kaster A.-K."/>
            <person name="Ovreas L."/>
            <person name="Rohde M."/>
            <person name="Galperin M.Y."/>
            <person name="Jogler C."/>
        </authorList>
    </citation>
    <scope>NUCLEOTIDE SEQUENCE [LARGE SCALE GENOMIC DNA]</scope>
    <source>
        <strain evidence="5 6">CA13</strain>
    </source>
</reference>
<feature type="region of interest" description="Disordered" evidence="3">
    <location>
        <begin position="484"/>
        <end position="518"/>
    </location>
</feature>
<evidence type="ECO:0000313" key="5">
    <source>
        <dbReference type="EMBL" id="TWT82741.1"/>
    </source>
</evidence>
<evidence type="ECO:0000259" key="4">
    <source>
        <dbReference type="Pfam" id="PF05175"/>
    </source>
</evidence>
<dbReference type="InterPro" id="IPR050320">
    <property type="entry name" value="N5-glutamine_MTase"/>
</dbReference>
<protein>
    <submittedName>
        <fullName evidence="5">N5-glutamine S-adenosyl-L-methionine-dependent methyltransferase</fullName>
    </submittedName>
</protein>
<dbReference type="AlphaFoldDB" id="A0A5C5Z7F0"/>
<dbReference type="Gene3D" id="3.40.50.150">
    <property type="entry name" value="Vaccinia Virus protein VP39"/>
    <property type="match status" value="1"/>
</dbReference>
<dbReference type="InterPro" id="IPR029063">
    <property type="entry name" value="SAM-dependent_MTases_sf"/>
</dbReference>
<name>A0A5C5Z7F0_9BACT</name>
<dbReference type="OrthoDB" id="228932at2"/>
<dbReference type="Pfam" id="PF05175">
    <property type="entry name" value="MTS"/>
    <property type="match status" value="1"/>
</dbReference>
<dbReference type="GO" id="GO:0036009">
    <property type="term" value="F:protein-glutamine N-methyltransferase activity"/>
    <property type="evidence" value="ECO:0007669"/>
    <property type="project" value="TreeGrafter"/>
</dbReference>
<comment type="caution">
    <text evidence="5">The sequence shown here is derived from an EMBL/GenBank/DDBJ whole genome shotgun (WGS) entry which is preliminary data.</text>
</comment>
<dbReference type="InterPro" id="IPR007848">
    <property type="entry name" value="Small_mtfrase_dom"/>
</dbReference>
<evidence type="ECO:0000256" key="2">
    <source>
        <dbReference type="ARBA" id="ARBA00022691"/>
    </source>
</evidence>
<dbReference type="Proteomes" id="UP000315010">
    <property type="component" value="Unassembled WGS sequence"/>
</dbReference>
<keyword evidence="6" id="KW-1185">Reference proteome</keyword>
<keyword evidence="1 5" id="KW-0489">Methyltransferase</keyword>
<keyword evidence="5" id="KW-0808">Transferase</keyword>
<dbReference type="InterPro" id="IPR002052">
    <property type="entry name" value="DNA_methylase_N6_adenine_CS"/>
</dbReference>
<dbReference type="PANTHER" id="PTHR18895">
    <property type="entry name" value="HEMK METHYLTRANSFERASE"/>
    <property type="match status" value="1"/>
</dbReference>
<dbReference type="CDD" id="cd00229">
    <property type="entry name" value="SGNH_hydrolase"/>
    <property type="match status" value="1"/>
</dbReference>
<evidence type="ECO:0000256" key="3">
    <source>
        <dbReference type="SAM" id="MobiDB-lite"/>
    </source>
</evidence>
<dbReference type="SUPFAM" id="SSF52266">
    <property type="entry name" value="SGNH hydrolase"/>
    <property type="match status" value="1"/>
</dbReference>
<dbReference type="SUPFAM" id="SSF48452">
    <property type="entry name" value="TPR-like"/>
    <property type="match status" value="1"/>
</dbReference>
<dbReference type="SUPFAM" id="SSF53335">
    <property type="entry name" value="S-adenosyl-L-methionine-dependent methyltransferases"/>
    <property type="match status" value="1"/>
</dbReference>
<organism evidence="5 6">
    <name type="scientific">Novipirellula herctigrandis</name>
    <dbReference type="NCBI Taxonomy" id="2527986"/>
    <lineage>
        <taxon>Bacteria</taxon>
        <taxon>Pseudomonadati</taxon>
        <taxon>Planctomycetota</taxon>
        <taxon>Planctomycetia</taxon>
        <taxon>Pirellulales</taxon>
        <taxon>Pirellulaceae</taxon>
        <taxon>Novipirellula</taxon>
    </lineage>
</organism>
<keyword evidence="2" id="KW-0949">S-adenosyl-L-methionine</keyword>
<feature type="compositionally biased region" description="Polar residues" evidence="3">
    <location>
        <begin position="494"/>
        <end position="516"/>
    </location>
</feature>
<evidence type="ECO:0000313" key="6">
    <source>
        <dbReference type="Proteomes" id="UP000315010"/>
    </source>
</evidence>
<dbReference type="GO" id="GO:0032259">
    <property type="term" value="P:methylation"/>
    <property type="evidence" value="ECO:0007669"/>
    <property type="project" value="UniProtKB-KW"/>
</dbReference>
<gene>
    <name evidence="5" type="ORF">CA13_42040</name>
</gene>
<dbReference type="EMBL" id="SJPJ01000001">
    <property type="protein sequence ID" value="TWT82741.1"/>
    <property type="molecule type" value="Genomic_DNA"/>
</dbReference>
<accession>A0A5C5Z7F0</accession>
<dbReference type="Gene3D" id="1.25.40.10">
    <property type="entry name" value="Tetratricopeptide repeat domain"/>
    <property type="match status" value="1"/>
</dbReference>
<dbReference type="PANTHER" id="PTHR18895:SF74">
    <property type="entry name" value="MTRF1L RELEASE FACTOR GLUTAMINE METHYLTRANSFERASE"/>
    <property type="match status" value="1"/>
</dbReference>